<keyword evidence="8 10" id="KW-1133">Transmembrane helix</keyword>
<evidence type="ECO:0000256" key="1">
    <source>
        <dbReference type="ARBA" id="ARBA00022448"/>
    </source>
</evidence>
<name>A0A9D1J6Y8_9BACT</name>
<reference evidence="11" key="2">
    <citation type="journal article" date="2021" name="PeerJ">
        <title>Extensive microbial diversity within the chicken gut microbiome revealed by metagenomics and culture.</title>
        <authorList>
            <person name="Gilroy R."/>
            <person name="Ravi A."/>
            <person name="Getino M."/>
            <person name="Pursley I."/>
            <person name="Horton D.L."/>
            <person name="Alikhan N.F."/>
            <person name="Baker D."/>
            <person name="Gharbi K."/>
            <person name="Hall N."/>
            <person name="Watson M."/>
            <person name="Adriaenssens E.M."/>
            <person name="Foster-Nyarko E."/>
            <person name="Jarju S."/>
            <person name="Secka A."/>
            <person name="Antonio M."/>
            <person name="Oren A."/>
            <person name="Chaudhuri R.R."/>
            <person name="La Ragione R."/>
            <person name="Hildebrand F."/>
            <person name="Pallen M.J."/>
        </authorList>
    </citation>
    <scope>NUCLEOTIDE SEQUENCE</scope>
    <source>
        <strain evidence="11">ChiHjej13B12-12457</strain>
    </source>
</reference>
<gene>
    <name evidence="10" type="primary">rnfD</name>
    <name evidence="11" type="ORF">IAC94_07755</name>
</gene>
<feature type="transmembrane region" description="Helical" evidence="10">
    <location>
        <begin position="21"/>
        <end position="39"/>
    </location>
</feature>
<keyword evidence="4 10" id="KW-0288">FMN</keyword>
<dbReference type="EC" id="7.-.-.-" evidence="10"/>
<evidence type="ECO:0000256" key="4">
    <source>
        <dbReference type="ARBA" id="ARBA00022643"/>
    </source>
</evidence>
<keyword evidence="3 10" id="KW-0285">Flavoprotein</keyword>
<comment type="caution">
    <text evidence="11">The sequence shown here is derived from an EMBL/GenBank/DDBJ whole genome shotgun (WGS) entry which is preliminary data.</text>
</comment>
<feature type="transmembrane region" description="Helical" evidence="10">
    <location>
        <begin position="280"/>
        <end position="298"/>
    </location>
</feature>
<dbReference type="PANTHER" id="PTHR30578:SF0">
    <property type="entry name" value="ION-TRANSLOCATING OXIDOREDUCTASE COMPLEX SUBUNIT D"/>
    <property type="match status" value="1"/>
</dbReference>
<dbReference type="Pfam" id="PF03116">
    <property type="entry name" value="NQR2_RnfD_RnfE"/>
    <property type="match status" value="1"/>
</dbReference>
<dbReference type="EMBL" id="DVHI01000096">
    <property type="protein sequence ID" value="HIR63396.1"/>
    <property type="molecule type" value="Genomic_DNA"/>
</dbReference>
<feature type="transmembrane region" description="Helical" evidence="10">
    <location>
        <begin position="254"/>
        <end position="273"/>
    </location>
</feature>
<evidence type="ECO:0000256" key="2">
    <source>
        <dbReference type="ARBA" id="ARBA00022553"/>
    </source>
</evidence>
<organism evidence="11 12">
    <name type="scientific">Candidatus Coprenecus avistercoris</name>
    <dbReference type="NCBI Taxonomy" id="2840730"/>
    <lineage>
        <taxon>Bacteria</taxon>
        <taxon>Pseudomonadati</taxon>
        <taxon>Bacteroidota</taxon>
        <taxon>Bacteroidia</taxon>
        <taxon>Bacteroidales</taxon>
        <taxon>Rikenellaceae</taxon>
        <taxon>Rikenellaceae incertae sedis</taxon>
        <taxon>Candidatus Coprenecus</taxon>
    </lineage>
</organism>
<evidence type="ECO:0000256" key="5">
    <source>
        <dbReference type="ARBA" id="ARBA00022692"/>
    </source>
</evidence>
<keyword evidence="10" id="KW-1003">Cell membrane</keyword>
<feature type="transmembrane region" description="Helical" evidence="10">
    <location>
        <begin position="191"/>
        <end position="216"/>
    </location>
</feature>
<evidence type="ECO:0000256" key="10">
    <source>
        <dbReference type="HAMAP-Rule" id="MF_00462"/>
    </source>
</evidence>
<feature type="transmembrane region" description="Helical" evidence="10">
    <location>
        <begin position="95"/>
        <end position="113"/>
    </location>
</feature>
<accession>A0A9D1J6Y8</accession>
<feature type="transmembrane region" description="Helical" evidence="10">
    <location>
        <begin position="223"/>
        <end position="242"/>
    </location>
</feature>
<comment type="cofactor">
    <cofactor evidence="10">
        <name>FMN</name>
        <dbReference type="ChEBI" id="CHEBI:58210"/>
    </cofactor>
</comment>
<keyword evidence="2 10" id="KW-0597">Phosphoprotein</keyword>
<feature type="transmembrane region" description="Helical" evidence="10">
    <location>
        <begin position="125"/>
        <end position="144"/>
    </location>
</feature>
<dbReference type="InterPro" id="IPR011303">
    <property type="entry name" value="RnfD_bac"/>
</dbReference>
<dbReference type="GO" id="GO:0022900">
    <property type="term" value="P:electron transport chain"/>
    <property type="evidence" value="ECO:0007669"/>
    <property type="project" value="UniProtKB-UniRule"/>
</dbReference>
<dbReference type="PANTHER" id="PTHR30578">
    <property type="entry name" value="ELECTRON TRANSPORT COMPLEX PROTEIN RNFD"/>
    <property type="match status" value="1"/>
</dbReference>
<dbReference type="NCBIfam" id="TIGR01946">
    <property type="entry name" value="rnfD"/>
    <property type="match status" value="1"/>
</dbReference>
<evidence type="ECO:0000256" key="8">
    <source>
        <dbReference type="ARBA" id="ARBA00022989"/>
    </source>
</evidence>
<keyword evidence="5 10" id="KW-0812">Transmembrane</keyword>
<evidence type="ECO:0000313" key="11">
    <source>
        <dbReference type="EMBL" id="HIR63396.1"/>
    </source>
</evidence>
<comment type="subunit">
    <text evidence="10">The complex is composed of six subunits: RnfA, RnfB, RnfC, RnfD, RnfE and RnfG.</text>
</comment>
<evidence type="ECO:0000313" key="12">
    <source>
        <dbReference type="Proteomes" id="UP000886744"/>
    </source>
</evidence>
<comment type="subcellular location">
    <subcellularLocation>
        <location evidence="10">Cell membrane</location>
        <topology evidence="10">Multi-pass membrane protein</topology>
    </subcellularLocation>
</comment>
<comment type="similarity">
    <text evidence="10">Belongs to the NqrB/RnfD family.</text>
</comment>
<evidence type="ECO:0000256" key="6">
    <source>
        <dbReference type="ARBA" id="ARBA00022967"/>
    </source>
</evidence>
<reference evidence="11" key="1">
    <citation type="submission" date="2020-10" db="EMBL/GenBank/DDBJ databases">
        <authorList>
            <person name="Gilroy R."/>
        </authorList>
    </citation>
    <scope>NUCLEOTIDE SEQUENCE</scope>
    <source>
        <strain evidence="11">ChiHjej13B12-12457</strain>
    </source>
</reference>
<keyword evidence="1 10" id="KW-0813">Transport</keyword>
<dbReference type="AlphaFoldDB" id="A0A9D1J6Y8"/>
<dbReference type="GO" id="GO:0005886">
    <property type="term" value="C:plasma membrane"/>
    <property type="evidence" value="ECO:0007669"/>
    <property type="project" value="UniProtKB-SubCell"/>
</dbReference>
<sequence length="334" mass="35847">MRKLIVSPAPHVHGSESTRKIMLDVIIALAPSMLVAVYFFGLSAVQLLLVSVLVCVGLEYLIQKYMLRRQPTVSDLSAVVTGVLLALNLPPSAPWWVAVIGGVVAIGITKMTFGGLGHNIFNPALVGRVFLLVSFPVIMTDWTVPESIFRPGVDAVSGATPLAMIKEGLAQGQTVDQILAANPDLSYGQMLFARAGGSAGEASALALILGFIYLLVRKVIRPHIPVTIILTVAVMSGIFWLINPEQYTDPLFNILTGGLLLGSIFMATDYVTSPMAPKGMIIYGIGIGVLTVLIRYFGSYPEGVSFAILIMNSIVPLLNKYIKPARFGKEVKHA</sequence>
<comment type="function">
    <text evidence="10">Part of a membrane-bound complex that couples electron transfer with translocation of ions across the membrane.</text>
</comment>
<evidence type="ECO:0000256" key="7">
    <source>
        <dbReference type="ARBA" id="ARBA00022982"/>
    </source>
</evidence>
<keyword evidence="7 10" id="KW-0249">Electron transport</keyword>
<dbReference type="InterPro" id="IPR004338">
    <property type="entry name" value="NqrB/RnfD"/>
</dbReference>
<feature type="modified residue" description="FMN phosphoryl threonine" evidence="10">
    <location>
        <position position="160"/>
    </location>
</feature>
<protein>
    <recommendedName>
        <fullName evidence="10">Ion-translocating oxidoreductase complex subunit D</fullName>
        <ecNumber evidence="10">7.-.-.-</ecNumber>
    </recommendedName>
    <alternativeName>
        <fullName evidence="10">Rnf electron transport complex subunit D</fullName>
    </alternativeName>
</protein>
<keyword evidence="9 10" id="KW-0472">Membrane</keyword>
<dbReference type="HAMAP" id="MF_00462">
    <property type="entry name" value="RsxD_RnfD"/>
    <property type="match status" value="1"/>
</dbReference>
<evidence type="ECO:0000256" key="3">
    <source>
        <dbReference type="ARBA" id="ARBA00022630"/>
    </source>
</evidence>
<proteinExistence type="inferred from homology"/>
<dbReference type="GO" id="GO:0055085">
    <property type="term" value="P:transmembrane transport"/>
    <property type="evidence" value="ECO:0007669"/>
    <property type="project" value="InterPro"/>
</dbReference>
<evidence type="ECO:0000256" key="9">
    <source>
        <dbReference type="ARBA" id="ARBA00023136"/>
    </source>
</evidence>
<keyword evidence="6 10" id="KW-1278">Translocase</keyword>
<dbReference type="Proteomes" id="UP000886744">
    <property type="component" value="Unassembled WGS sequence"/>
</dbReference>
<feature type="transmembrane region" description="Helical" evidence="10">
    <location>
        <begin position="304"/>
        <end position="322"/>
    </location>
</feature>